<evidence type="ECO:0000259" key="4">
    <source>
        <dbReference type="PROSITE" id="PS50871"/>
    </source>
</evidence>
<dbReference type="EMBL" id="KV584519">
    <property type="protein sequence ID" value="OPL33165.1"/>
    <property type="molecule type" value="Genomic_DNA"/>
</dbReference>
<dbReference type="SUPFAM" id="SSF49842">
    <property type="entry name" value="TNF-like"/>
    <property type="match status" value="1"/>
</dbReference>
<dbReference type="InterPro" id="IPR008983">
    <property type="entry name" value="Tumour_necrosis_fac-like_dom"/>
</dbReference>
<dbReference type="PANTHER" id="PTHR22923">
    <property type="entry name" value="CEREBELLIN-RELATED"/>
    <property type="match status" value="1"/>
</dbReference>
<reference evidence="5 6" key="1">
    <citation type="journal article" date="2016" name="PLoS ONE">
        <title>A First Insight into the Genome of the Filter-Feeder Mussel Mytilus galloprovincialis.</title>
        <authorList>
            <person name="Murgarella M."/>
            <person name="Puiu D."/>
            <person name="Novoa B."/>
            <person name="Figueras A."/>
            <person name="Posada D."/>
            <person name="Canchaya C."/>
        </authorList>
    </citation>
    <scope>NUCLEOTIDE SEQUENCE [LARGE SCALE GENOMIC DNA]</scope>
    <source>
        <tissue evidence="5">Muscle</tissue>
    </source>
</reference>
<dbReference type="PRINTS" id="PR00007">
    <property type="entry name" value="COMPLEMNTC1Q"/>
</dbReference>
<comment type="caution">
    <text evidence="5">The sequence shown here is derived from an EMBL/GenBank/DDBJ whole genome shotgun (WGS) entry which is preliminary data.</text>
</comment>
<gene>
    <name evidence="5" type="ORF">AM593_03141</name>
</gene>
<comment type="subcellular location">
    <subcellularLocation>
        <location evidence="1">Secreted</location>
    </subcellularLocation>
</comment>
<keyword evidence="6" id="KW-1185">Reference proteome</keyword>
<keyword evidence="2" id="KW-0964">Secreted</keyword>
<accession>A0A3L5TT81</accession>
<feature type="non-terminal residue" evidence="5">
    <location>
        <position position="1"/>
    </location>
</feature>
<dbReference type="GO" id="GO:0005576">
    <property type="term" value="C:extracellular region"/>
    <property type="evidence" value="ECO:0007669"/>
    <property type="project" value="UniProtKB-SubCell"/>
</dbReference>
<name>A0A3L5TT81_MYTGA</name>
<evidence type="ECO:0000256" key="3">
    <source>
        <dbReference type="ARBA" id="ARBA00022729"/>
    </source>
</evidence>
<protein>
    <recommendedName>
        <fullName evidence="4">C1q domain-containing protein</fullName>
    </recommendedName>
</protein>
<dbReference type="PANTHER" id="PTHR22923:SF116">
    <property type="entry name" value="C1Q DOMAIN-CONTAINING PROTEIN"/>
    <property type="match status" value="1"/>
</dbReference>
<evidence type="ECO:0000256" key="1">
    <source>
        <dbReference type="ARBA" id="ARBA00004613"/>
    </source>
</evidence>
<dbReference type="PROSITE" id="PS50871">
    <property type="entry name" value="C1Q"/>
    <property type="match status" value="1"/>
</dbReference>
<evidence type="ECO:0000313" key="6">
    <source>
        <dbReference type="Proteomes" id="UP000266721"/>
    </source>
</evidence>
<sequence>MINGTLKRVVQDKNLTCSHRRLNEIRQNNDFECHKEPTHAVAPVKFREDRRIRNKITINKRIYSKSIQNSTNEEQDFTFLRNEVKFLKERLDNVTEIVEKGTKTGQKSVLYFVRLSSETTLNKNSIVKFDNVITDEAGNFNPGDGIFVSPVTGIYLFSWTVFTASSKIVDTELRVDNVIIDTMYAYIGIGSHVPATKIVLCQVKKGNHVWIQTTAHTTENVFANPTGSSKSSFTGMLVHEN</sequence>
<dbReference type="SMART" id="SM00110">
    <property type="entry name" value="C1Q"/>
    <property type="match status" value="1"/>
</dbReference>
<dbReference type="InterPro" id="IPR001073">
    <property type="entry name" value="C1q_dom"/>
</dbReference>
<dbReference type="InterPro" id="IPR050822">
    <property type="entry name" value="Cerebellin_Synaptic_Org"/>
</dbReference>
<organism evidence="5 6">
    <name type="scientific">Mytilus galloprovincialis</name>
    <name type="common">Mediterranean mussel</name>
    <dbReference type="NCBI Taxonomy" id="29158"/>
    <lineage>
        <taxon>Eukaryota</taxon>
        <taxon>Metazoa</taxon>
        <taxon>Spiralia</taxon>
        <taxon>Lophotrochozoa</taxon>
        <taxon>Mollusca</taxon>
        <taxon>Bivalvia</taxon>
        <taxon>Autobranchia</taxon>
        <taxon>Pteriomorphia</taxon>
        <taxon>Mytilida</taxon>
        <taxon>Mytiloidea</taxon>
        <taxon>Mytilidae</taxon>
        <taxon>Mytilinae</taxon>
        <taxon>Mytilus</taxon>
    </lineage>
</organism>
<proteinExistence type="predicted"/>
<dbReference type="Proteomes" id="UP000266721">
    <property type="component" value="Unassembled WGS sequence"/>
</dbReference>
<dbReference type="Gene3D" id="2.60.120.40">
    <property type="match status" value="1"/>
</dbReference>
<dbReference type="Pfam" id="PF00386">
    <property type="entry name" value="C1q"/>
    <property type="match status" value="1"/>
</dbReference>
<feature type="domain" description="C1q" evidence="4">
    <location>
        <begin position="104"/>
        <end position="241"/>
    </location>
</feature>
<keyword evidence="3" id="KW-0732">Signal</keyword>
<dbReference type="SMR" id="A0A3L5TT81"/>
<evidence type="ECO:0000313" key="5">
    <source>
        <dbReference type="EMBL" id="OPL33165.1"/>
    </source>
</evidence>
<evidence type="ECO:0000256" key="2">
    <source>
        <dbReference type="ARBA" id="ARBA00022525"/>
    </source>
</evidence>
<dbReference type="AlphaFoldDB" id="A0A3L5TT81"/>